<evidence type="ECO:0000313" key="2">
    <source>
        <dbReference type="EMBL" id="PJZ84874.1"/>
    </source>
</evidence>
<dbReference type="EMBL" id="NPDX01000001">
    <property type="protein sequence ID" value="PJZ84874.1"/>
    <property type="molecule type" value="Genomic_DNA"/>
</dbReference>
<feature type="signal peptide" evidence="1">
    <location>
        <begin position="1"/>
        <end position="19"/>
    </location>
</feature>
<comment type="caution">
    <text evidence="2">The sequence shown here is derived from an EMBL/GenBank/DDBJ whole genome shotgun (WGS) entry which is preliminary data.</text>
</comment>
<name>A0A2N0AKS3_9LEPT</name>
<reference evidence="2 3" key="1">
    <citation type="submission" date="2017-07" db="EMBL/GenBank/DDBJ databases">
        <title>Leptospira spp. isolated from tropical soils.</title>
        <authorList>
            <person name="Thibeaux R."/>
            <person name="Iraola G."/>
            <person name="Ferres I."/>
            <person name="Bierque E."/>
            <person name="Girault D."/>
            <person name="Soupe-Gilbert M.-E."/>
            <person name="Picardeau M."/>
            <person name="Goarant C."/>
        </authorList>
    </citation>
    <scope>NUCLEOTIDE SEQUENCE [LARGE SCALE GENOMIC DNA]</scope>
    <source>
        <strain evidence="2 3">FH2-B-A1</strain>
    </source>
</reference>
<accession>A0A2N0AKS3</accession>
<dbReference type="RefSeq" id="WP_100741762.1">
    <property type="nucleotide sequence ID" value="NZ_NPDW01000001.1"/>
</dbReference>
<evidence type="ECO:0000313" key="3">
    <source>
        <dbReference type="Proteomes" id="UP000232145"/>
    </source>
</evidence>
<proteinExistence type="predicted"/>
<dbReference type="OrthoDB" id="337092at2"/>
<dbReference type="AlphaFoldDB" id="A0A2N0AKS3"/>
<sequence length="111" mass="12094">MKYLLLSIFSLALFTNCVTTPLPGYLFSNTTQHLNGDAVGNMVTSAKVEKSGKSCSLSGLIINIFYYGAGNSIEEAAQYAGIKKIAVVDRESLTILPFGLFYRECVIVWGE</sequence>
<organism evidence="2 3">
    <name type="scientific">Leptospira harrisiae</name>
    <dbReference type="NCBI Taxonomy" id="2023189"/>
    <lineage>
        <taxon>Bacteria</taxon>
        <taxon>Pseudomonadati</taxon>
        <taxon>Spirochaetota</taxon>
        <taxon>Spirochaetia</taxon>
        <taxon>Leptospirales</taxon>
        <taxon>Leptospiraceae</taxon>
        <taxon>Leptospira</taxon>
    </lineage>
</organism>
<keyword evidence="1" id="KW-0732">Signal</keyword>
<gene>
    <name evidence="2" type="ORF">CH364_00920</name>
</gene>
<evidence type="ECO:0008006" key="4">
    <source>
        <dbReference type="Google" id="ProtNLM"/>
    </source>
</evidence>
<evidence type="ECO:0000256" key="1">
    <source>
        <dbReference type="SAM" id="SignalP"/>
    </source>
</evidence>
<protein>
    <recommendedName>
        <fullName evidence="4">TRL-like family protein</fullName>
    </recommendedName>
</protein>
<keyword evidence="3" id="KW-1185">Reference proteome</keyword>
<dbReference type="Proteomes" id="UP000232145">
    <property type="component" value="Unassembled WGS sequence"/>
</dbReference>
<dbReference type="InterPro" id="IPR025113">
    <property type="entry name" value="TRL-like"/>
</dbReference>
<dbReference type="Pfam" id="PF13146">
    <property type="entry name" value="TRL"/>
    <property type="match status" value="1"/>
</dbReference>
<feature type="chain" id="PRO_5014993907" description="TRL-like family protein" evidence="1">
    <location>
        <begin position="20"/>
        <end position="111"/>
    </location>
</feature>